<evidence type="ECO:0000313" key="14">
    <source>
        <dbReference type="Proteomes" id="UP000233837"/>
    </source>
</evidence>
<evidence type="ECO:0000256" key="11">
    <source>
        <dbReference type="SAM" id="MobiDB-lite"/>
    </source>
</evidence>
<keyword evidence="5" id="KW-0346">Stress response</keyword>
<protein>
    <submittedName>
        <fullName evidence="13">Heat stress transcription factor A-4b</fullName>
    </submittedName>
</protein>
<dbReference type="Pfam" id="PF00447">
    <property type="entry name" value="HSF_DNA-bind"/>
    <property type="match status" value="1"/>
</dbReference>
<dbReference type="SUPFAM" id="SSF46785">
    <property type="entry name" value="Winged helix' DNA-binding domain"/>
    <property type="match status" value="1"/>
</dbReference>
<dbReference type="GO" id="GO:0034605">
    <property type="term" value="P:cellular response to heat"/>
    <property type="evidence" value="ECO:0007669"/>
    <property type="project" value="TreeGrafter"/>
</dbReference>
<proteinExistence type="inferred from homology"/>
<dbReference type="GO" id="GO:0000978">
    <property type="term" value="F:RNA polymerase II cis-regulatory region sequence-specific DNA binding"/>
    <property type="evidence" value="ECO:0007669"/>
    <property type="project" value="TreeGrafter"/>
</dbReference>
<keyword evidence="7" id="KW-0804">Transcription</keyword>
<dbReference type="GO" id="GO:0005634">
    <property type="term" value="C:nucleus"/>
    <property type="evidence" value="ECO:0007669"/>
    <property type="project" value="UniProtKB-SubCell"/>
</dbReference>
<evidence type="ECO:0000256" key="3">
    <source>
        <dbReference type="ARBA" id="ARBA00022553"/>
    </source>
</evidence>
<keyword evidence="10" id="KW-0175">Coiled coil</keyword>
<dbReference type="InterPro" id="IPR036390">
    <property type="entry name" value="WH_DNA-bd_sf"/>
</dbReference>
<evidence type="ECO:0000256" key="4">
    <source>
        <dbReference type="ARBA" id="ARBA00023015"/>
    </source>
</evidence>
<dbReference type="Gene3D" id="1.10.10.10">
    <property type="entry name" value="Winged helix-like DNA-binding domain superfamily/Winged helix DNA-binding domain"/>
    <property type="match status" value="1"/>
</dbReference>
<feature type="coiled-coil region" evidence="10">
    <location>
        <begin position="116"/>
        <end position="150"/>
    </location>
</feature>
<sequence length="444" mass="49760">MEGGSNSPPPFLTKTYEMVDDSATDSVVSWSNSGDSFIVWNTTVFSRDLLPKYFKHNNFSSFVRQLNTYGFRKADPEQWEFANEDFARGQKHLLNNIHRRKPVHSHSLQAQGSASVSLSEAERYELEGNIERLKRDKDSLLLELNGHIEQQYGLERQMLSLEEKMQVLLDRQRDIMEFLSSVVQVPGFLSNIVQQPVFHCKKRRLLVHDCIQEDAGKNQIFEIQTTSTQKPETVSIQALDLVPFEKMESTLNTLETFFRNVSLASSGEMYCDFGSVHSIPYAVLPTDSHIAVRENVVNSPSTSPKLHSSSPCVGDFHSSPELADSTSFVENSGVSSSEVPRTVRANISEIDVNSAPAAPETHISRDSTNGAGTSVPAGGNDVFWQQFFTETPGSDAQEVQSERKEVGERRSEVTKVAWGNFWWNRKSVDHLTEKIGHLTPAESA</sequence>
<reference evidence="13 14" key="2">
    <citation type="journal article" date="2017" name="Nature">
        <title>The Apostasia genome and the evolution of orchids.</title>
        <authorList>
            <person name="Zhang G.Q."/>
            <person name="Liu K.W."/>
            <person name="Li Z."/>
            <person name="Lohaus R."/>
            <person name="Hsiao Y.Y."/>
            <person name="Niu S.C."/>
            <person name="Wang J.Y."/>
            <person name="Lin Y.C."/>
            <person name="Xu Q."/>
            <person name="Chen L.J."/>
            <person name="Yoshida K."/>
            <person name="Fujiwara S."/>
            <person name="Wang Z.W."/>
            <person name="Zhang Y.Q."/>
            <person name="Mitsuda N."/>
            <person name="Wang M."/>
            <person name="Liu G.H."/>
            <person name="Pecoraro L."/>
            <person name="Huang H.X."/>
            <person name="Xiao X.J."/>
            <person name="Lin M."/>
            <person name="Wu X.Y."/>
            <person name="Wu W.L."/>
            <person name="Chen Y.Y."/>
            <person name="Chang S.B."/>
            <person name="Sakamoto S."/>
            <person name="Ohme-Takagi M."/>
            <person name="Yagi M."/>
            <person name="Zeng S.J."/>
            <person name="Shen C.Y."/>
            <person name="Yeh C.M."/>
            <person name="Luo Y.B."/>
            <person name="Tsai W.C."/>
            <person name="Van de Peer Y."/>
            <person name="Liu Z.J."/>
        </authorList>
    </citation>
    <scope>NUCLEOTIDE SEQUENCE [LARGE SCALE GENOMIC DNA]</scope>
    <source>
        <tissue evidence="13">The whole plant</tissue>
    </source>
</reference>
<dbReference type="FunFam" id="1.10.10.10:FF:000057">
    <property type="entry name" value="Heat shock transcription factor 1"/>
    <property type="match status" value="1"/>
</dbReference>
<evidence type="ECO:0000256" key="10">
    <source>
        <dbReference type="SAM" id="Coils"/>
    </source>
</evidence>
<dbReference type="PANTHER" id="PTHR10015:SF445">
    <property type="entry name" value="HEAT STRESS TRANSCRIPTION FACTOR A-4B-LIKE"/>
    <property type="match status" value="1"/>
</dbReference>
<dbReference type="Proteomes" id="UP000233837">
    <property type="component" value="Unassembled WGS sequence"/>
</dbReference>
<dbReference type="PRINTS" id="PR00056">
    <property type="entry name" value="HSFDOMAIN"/>
</dbReference>
<dbReference type="PANTHER" id="PTHR10015">
    <property type="entry name" value="HEAT SHOCK TRANSCRIPTION FACTOR"/>
    <property type="match status" value="1"/>
</dbReference>
<evidence type="ECO:0000256" key="6">
    <source>
        <dbReference type="ARBA" id="ARBA00023125"/>
    </source>
</evidence>
<comment type="subunit">
    <text evidence="2">Homotrimer.</text>
</comment>
<reference evidence="13 14" key="1">
    <citation type="journal article" date="2016" name="Sci. Rep.">
        <title>The Dendrobium catenatum Lindl. genome sequence provides insights into polysaccharide synthase, floral development and adaptive evolution.</title>
        <authorList>
            <person name="Zhang G.Q."/>
            <person name="Xu Q."/>
            <person name="Bian C."/>
            <person name="Tsai W.C."/>
            <person name="Yeh C.M."/>
            <person name="Liu K.W."/>
            <person name="Yoshida K."/>
            <person name="Zhang L.S."/>
            <person name="Chang S.B."/>
            <person name="Chen F."/>
            <person name="Shi Y."/>
            <person name="Su Y.Y."/>
            <person name="Zhang Y.Q."/>
            <person name="Chen L.J."/>
            <person name="Yin Y."/>
            <person name="Lin M."/>
            <person name="Huang H."/>
            <person name="Deng H."/>
            <person name="Wang Z.W."/>
            <person name="Zhu S.L."/>
            <person name="Zhao X."/>
            <person name="Deng C."/>
            <person name="Niu S.C."/>
            <person name="Huang J."/>
            <person name="Wang M."/>
            <person name="Liu G.H."/>
            <person name="Yang H.J."/>
            <person name="Xiao X.J."/>
            <person name="Hsiao Y.Y."/>
            <person name="Wu W.L."/>
            <person name="Chen Y.Y."/>
            <person name="Mitsuda N."/>
            <person name="Ohme-Takagi M."/>
            <person name="Luo Y.B."/>
            <person name="Van de Peer Y."/>
            <person name="Liu Z.J."/>
        </authorList>
    </citation>
    <scope>NUCLEOTIDE SEQUENCE [LARGE SCALE GENOMIC DNA]</scope>
    <source>
        <tissue evidence="13">The whole plant</tissue>
    </source>
</reference>
<keyword evidence="8" id="KW-0539">Nucleus</keyword>
<dbReference type="STRING" id="906689.A0A2I0WAG0"/>
<evidence type="ECO:0000259" key="12">
    <source>
        <dbReference type="SMART" id="SM00415"/>
    </source>
</evidence>
<evidence type="ECO:0000256" key="7">
    <source>
        <dbReference type="ARBA" id="ARBA00023163"/>
    </source>
</evidence>
<dbReference type="OrthoDB" id="60033at2759"/>
<keyword evidence="4" id="KW-0805">Transcription regulation</keyword>
<evidence type="ECO:0000256" key="5">
    <source>
        <dbReference type="ARBA" id="ARBA00023016"/>
    </source>
</evidence>
<keyword evidence="3" id="KW-0597">Phosphoprotein</keyword>
<feature type="domain" description="HSF-type DNA-binding" evidence="12">
    <location>
        <begin position="7"/>
        <end position="100"/>
    </location>
</feature>
<evidence type="ECO:0000256" key="9">
    <source>
        <dbReference type="RuleBase" id="RU004020"/>
    </source>
</evidence>
<organism evidence="13 14">
    <name type="scientific">Dendrobium catenatum</name>
    <dbReference type="NCBI Taxonomy" id="906689"/>
    <lineage>
        <taxon>Eukaryota</taxon>
        <taxon>Viridiplantae</taxon>
        <taxon>Streptophyta</taxon>
        <taxon>Embryophyta</taxon>
        <taxon>Tracheophyta</taxon>
        <taxon>Spermatophyta</taxon>
        <taxon>Magnoliopsida</taxon>
        <taxon>Liliopsida</taxon>
        <taxon>Asparagales</taxon>
        <taxon>Orchidaceae</taxon>
        <taxon>Epidendroideae</taxon>
        <taxon>Malaxideae</taxon>
        <taxon>Dendrobiinae</taxon>
        <taxon>Dendrobium</taxon>
    </lineage>
</organism>
<dbReference type="InterPro" id="IPR000232">
    <property type="entry name" value="HSF_DNA-bd"/>
</dbReference>
<dbReference type="InterPro" id="IPR036388">
    <property type="entry name" value="WH-like_DNA-bd_sf"/>
</dbReference>
<comment type="similarity">
    <text evidence="9">Belongs to the HSF family.</text>
</comment>
<dbReference type="GO" id="GO:0003700">
    <property type="term" value="F:DNA-binding transcription factor activity"/>
    <property type="evidence" value="ECO:0007669"/>
    <property type="project" value="InterPro"/>
</dbReference>
<keyword evidence="6" id="KW-0238">DNA-binding</keyword>
<comment type="subcellular location">
    <subcellularLocation>
        <location evidence="1">Nucleus</location>
    </subcellularLocation>
</comment>
<dbReference type="SMART" id="SM00415">
    <property type="entry name" value="HSF"/>
    <property type="match status" value="1"/>
</dbReference>
<evidence type="ECO:0000313" key="13">
    <source>
        <dbReference type="EMBL" id="PKU72647.1"/>
    </source>
</evidence>
<accession>A0A2I0WAG0</accession>
<feature type="region of interest" description="Disordered" evidence="11">
    <location>
        <begin position="353"/>
        <end position="376"/>
    </location>
</feature>
<evidence type="ECO:0000256" key="1">
    <source>
        <dbReference type="ARBA" id="ARBA00004123"/>
    </source>
</evidence>
<name>A0A2I0WAG0_9ASPA</name>
<dbReference type="EMBL" id="KZ502814">
    <property type="protein sequence ID" value="PKU72647.1"/>
    <property type="molecule type" value="Genomic_DNA"/>
</dbReference>
<dbReference type="AlphaFoldDB" id="A0A2I0WAG0"/>
<evidence type="ECO:0000256" key="8">
    <source>
        <dbReference type="ARBA" id="ARBA00023242"/>
    </source>
</evidence>
<dbReference type="GO" id="GO:0006357">
    <property type="term" value="P:regulation of transcription by RNA polymerase II"/>
    <property type="evidence" value="ECO:0007669"/>
    <property type="project" value="TreeGrafter"/>
</dbReference>
<evidence type="ECO:0000256" key="2">
    <source>
        <dbReference type="ARBA" id="ARBA00011233"/>
    </source>
</evidence>
<keyword evidence="14" id="KW-1185">Reference proteome</keyword>
<gene>
    <name evidence="13" type="primary">HSFA4B</name>
    <name evidence="13" type="ORF">MA16_Dca010217</name>
</gene>